<protein>
    <submittedName>
        <fullName evidence="1">Uncharacterized protein</fullName>
    </submittedName>
</protein>
<gene>
    <name evidence="1" type="ORF">E2C01_029197</name>
</gene>
<keyword evidence="2" id="KW-1185">Reference proteome</keyword>
<evidence type="ECO:0000313" key="2">
    <source>
        <dbReference type="Proteomes" id="UP000324222"/>
    </source>
</evidence>
<reference evidence="1 2" key="1">
    <citation type="submission" date="2019-05" db="EMBL/GenBank/DDBJ databases">
        <title>Another draft genome of Portunus trituberculatus and its Hox gene families provides insights of decapod evolution.</title>
        <authorList>
            <person name="Jeong J.-H."/>
            <person name="Song I."/>
            <person name="Kim S."/>
            <person name="Choi T."/>
            <person name="Kim D."/>
            <person name="Ryu S."/>
            <person name="Kim W."/>
        </authorList>
    </citation>
    <scope>NUCLEOTIDE SEQUENCE [LARGE SCALE GENOMIC DNA]</scope>
    <source>
        <tissue evidence="1">Muscle</tissue>
    </source>
</reference>
<proteinExistence type="predicted"/>
<name>A0A5B7ENH8_PORTR</name>
<organism evidence="1 2">
    <name type="scientific">Portunus trituberculatus</name>
    <name type="common">Swimming crab</name>
    <name type="synonym">Neptunus trituberculatus</name>
    <dbReference type="NCBI Taxonomy" id="210409"/>
    <lineage>
        <taxon>Eukaryota</taxon>
        <taxon>Metazoa</taxon>
        <taxon>Ecdysozoa</taxon>
        <taxon>Arthropoda</taxon>
        <taxon>Crustacea</taxon>
        <taxon>Multicrustacea</taxon>
        <taxon>Malacostraca</taxon>
        <taxon>Eumalacostraca</taxon>
        <taxon>Eucarida</taxon>
        <taxon>Decapoda</taxon>
        <taxon>Pleocyemata</taxon>
        <taxon>Brachyura</taxon>
        <taxon>Eubrachyura</taxon>
        <taxon>Portunoidea</taxon>
        <taxon>Portunidae</taxon>
        <taxon>Portuninae</taxon>
        <taxon>Portunus</taxon>
    </lineage>
</organism>
<accession>A0A5B7ENH8</accession>
<comment type="caution">
    <text evidence="1">The sequence shown here is derived from an EMBL/GenBank/DDBJ whole genome shotgun (WGS) entry which is preliminary data.</text>
</comment>
<evidence type="ECO:0000313" key="1">
    <source>
        <dbReference type="EMBL" id="MPC35762.1"/>
    </source>
</evidence>
<dbReference type="EMBL" id="VSRR010003341">
    <property type="protein sequence ID" value="MPC35762.1"/>
    <property type="molecule type" value="Genomic_DNA"/>
</dbReference>
<dbReference type="OrthoDB" id="122438at2759"/>
<dbReference type="AlphaFoldDB" id="A0A5B7ENH8"/>
<sequence>MALRLTMTARITFLQKVQHSWAASKAARRRGLAAADRIILTGGRVAPDVRKRRDEGEAAVMNTAVRDKIYRSSVKRAWCGRGGVWAEQGWRRDGREGVYGWCK</sequence>
<dbReference type="Proteomes" id="UP000324222">
    <property type="component" value="Unassembled WGS sequence"/>
</dbReference>